<dbReference type="GO" id="GO:0022857">
    <property type="term" value="F:transmembrane transporter activity"/>
    <property type="evidence" value="ECO:0007669"/>
    <property type="project" value="InterPro"/>
</dbReference>
<feature type="transmembrane region" description="Helical" evidence="6">
    <location>
        <begin position="342"/>
        <end position="362"/>
    </location>
</feature>
<dbReference type="Proteomes" id="UP000281112">
    <property type="component" value="Unassembled WGS sequence"/>
</dbReference>
<dbReference type="InterPro" id="IPR020846">
    <property type="entry name" value="MFS_dom"/>
</dbReference>
<feature type="transmembrane region" description="Helical" evidence="6">
    <location>
        <begin position="166"/>
        <end position="188"/>
    </location>
</feature>
<feature type="transmembrane region" description="Helical" evidence="6">
    <location>
        <begin position="12"/>
        <end position="37"/>
    </location>
</feature>
<comment type="subcellular location">
    <subcellularLocation>
        <location evidence="1">Cell membrane</location>
        <topology evidence="1">Multi-pass membrane protein</topology>
    </subcellularLocation>
</comment>
<feature type="transmembrane region" description="Helical" evidence="6">
    <location>
        <begin position="105"/>
        <end position="126"/>
    </location>
</feature>
<evidence type="ECO:0000256" key="6">
    <source>
        <dbReference type="SAM" id="Phobius"/>
    </source>
</evidence>
<accession>A0A3N9U4S2</accession>
<evidence type="ECO:0000256" key="3">
    <source>
        <dbReference type="ARBA" id="ARBA00022692"/>
    </source>
</evidence>
<feature type="transmembrane region" description="Helical" evidence="6">
    <location>
        <begin position="209"/>
        <end position="234"/>
    </location>
</feature>
<dbReference type="Pfam" id="PF07690">
    <property type="entry name" value="MFS_1"/>
    <property type="match status" value="1"/>
</dbReference>
<feature type="transmembrane region" description="Helical" evidence="6">
    <location>
        <begin position="278"/>
        <end position="297"/>
    </location>
</feature>
<keyword evidence="4 6" id="KW-1133">Transmembrane helix</keyword>
<evidence type="ECO:0000256" key="2">
    <source>
        <dbReference type="ARBA" id="ARBA00022475"/>
    </source>
</evidence>
<dbReference type="RefSeq" id="WP_124935301.1">
    <property type="nucleotide sequence ID" value="NZ_RJVQ01000001.1"/>
</dbReference>
<evidence type="ECO:0000259" key="7">
    <source>
        <dbReference type="PROSITE" id="PS50850"/>
    </source>
</evidence>
<feature type="domain" description="Major facilitator superfamily (MFS) profile" evidence="7">
    <location>
        <begin position="14"/>
        <end position="388"/>
    </location>
</feature>
<keyword evidence="9" id="KW-1185">Reference proteome</keyword>
<evidence type="ECO:0000313" key="8">
    <source>
        <dbReference type="EMBL" id="RQW64652.1"/>
    </source>
</evidence>
<keyword evidence="3 6" id="KW-0812">Transmembrane</keyword>
<dbReference type="InterPro" id="IPR011701">
    <property type="entry name" value="MFS"/>
</dbReference>
<evidence type="ECO:0000313" key="9">
    <source>
        <dbReference type="Proteomes" id="UP000281112"/>
    </source>
</evidence>
<dbReference type="CDD" id="cd17324">
    <property type="entry name" value="MFS_NepI_like"/>
    <property type="match status" value="1"/>
</dbReference>
<reference evidence="8 9" key="1">
    <citation type="submission" date="2018-11" db="EMBL/GenBank/DDBJ databases">
        <title>Vibrio LJC006 sp. nov., isolated from seawater during the bloom of the enteromorpha.</title>
        <authorList>
            <person name="Liang J."/>
        </authorList>
    </citation>
    <scope>NUCLEOTIDE SEQUENCE [LARGE SCALE GENOMIC DNA]</scope>
    <source>
        <strain evidence="8 9">LJC006</strain>
    </source>
</reference>
<comment type="caution">
    <text evidence="8">The sequence shown here is derived from an EMBL/GenBank/DDBJ whole genome shotgun (WGS) entry which is preliminary data.</text>
</comment>
<keyword evidence="5 6" id="KW-0472">Membrane</keyword>
<dbReference type="EMBL" id="RJVQ01000001">
    <property type="protein sequence ID" value="RQW64652.1"/>
    <property type="molecule type" value="Genomic_DNA"/>
</dbReference>
<name>A0A3N9U4S2_9VIBR</name>
<protein>
    <submittedName>
        <fullName evidence="8">MFS transporter</fullName>
    </submittedName>
</protein>
<sequence>MNIAIPRTAGMPLAVYALSAGSFGIGTTEFVIMGLLLSVASDFHVSMTIAAYSISAYAFGVVVGAPLLTPLLSRFPKKPVLLVLMLIFSTGNLLCGLSDSMTFLVIARVVTAFIHASFFGISSVYAAEIAPPSKRASAVSSVFLGATLANILGVPFGAWIGQLYGWRYAFFMVTVIGCISAVAILALIPNKRDEPSDVPKIRNEIRALANFKVLKSLLITAFGFSGVFTTFTYIEPMLQNISLMNVSTIPSVLLLFGVGMVVGNHFGGKLTDKGTQKTLITTLSFLFLILCLFPLAIQTKTTACIAVFLLGTAMFATIPPLQVQALDSTQQSKSMISSCNIAAFNLGNAVGAWFGGILIAFGVSLLNIPIAGAFLTLVGLAIACLKSK</sequence>
<organism evidence="8 9">
    <name type="scientific">Vibrio viridaestus</name>
    <dbReference type="NCBI Taxonomy" id="2487322"/>
    <lineage>
        <taxon>Bacteria</taxon>
        <taxon>Pseudomonadati</taxon>
        <taxon>Pseudomonadota</taxon>
        <taxon>Gammaproteobacteria</taxon>
        <taxon>Vibrionales</taxon>
        <taxon>Vibrionaceae</taxon>
        <taxon>Vibrio</taxon>
    </lineage>
</organism>
<feature type="transmembrane region" description="Helical" evidence="6">
    <location>
        <begin position="303"/>
        <end position="321"/>
    </location>
</feature>
<evidence type="ECO:0000256" key="1">
    <source>
        <dbReference type="ARBA" id="ARBA00004651"/>
    </source>
</evidence>
<feature type="transmembrane region" description="Helical" evidence="6">
    <location>
        <begin position="49"/>
        <end position="68"/>
    </location>
</feature>
<feature type="transmembrane region" description="Helical" evidence="6">
    <location>
        <begin position="80"/>
        <end position="99"/>
    </location>
</feature>
<dbReference type="GO" id="GO:0005886">
    <property type="term" value="C:plasma membrane"/>
    <property type="evidence" value="ECO:0007669"/>
    <property type="project" value="UniProtKB-SubCell"/>
</dbReference>
<feature type="transmembrane region" description="Helical" evidence="6">
    <location>
        <begin position="246"/>
        <end position="266"/>
    </location>
</feature>
<dbReference type="PANTHER" id="PTHR43124">
    <property type="entry name" value="PURINE EFFLUX PUMP PBUE"/>
    <property type="match status" value="1"/>
</dbReference>
<dbReference type="SUPFAM" id="SSF103473">
    <property type="entry name" value="MFS general substrate transporter"/>
    <property type="match status" value="1"/>
</dbReference>
<dbReference type="PANTHER" id="PTHR43124:SF8">
    <property type="entry name" value="INNER MEMBRANE TRANSPORT PROTEIN YDHP"/>
    <property type="match status" value="1"/>
</dbReference>
<evidence type="ECO:0000256" key="5">
    <source>
        <dbReference type="ARBA" id="ARBA00023136"/>
    </source>
</evidence>
<dbReference type="Gene3D" id="1.20.1250.20">
    <property type="entry name" value="MFS general substrate transporter like domains"/>
    <property type="match status" value="1"/>
</dbReference>
<dbReference type="PROSITE" id="PS50850">
    <property type="entry name" value="MFS"/>
    <property type="match status" value="1"/>
</dbReference>
<feature type="transmembrane region" description="Helical" evidence="6">
    <location>
        <begin position="368"/>
        <end position="385"/>
    </location>
</feature>
<dbReference type="InterPro" id="IPR036259">
    <property type="entry name" value="MFS_trans_sf"/>
</dbReference>
<evidence type="ECO:0000256" key="4">
    <source>
        <dbReference type="ARBA" id="ARBA00022989"/>
    </source>
</evidence>
<feature type="transmembrane region" description="Helical" evidence="6">
    <location>
        <begin position="138"/>
        <end position="160"/>
    </location>
</feature>
<dbReference type="AlphaFoldDB" id="A0A3N9U4S2"/>
<dbReference type="OrthoDB" id="9788453at2"/>
<keyword evidence="2" id="KW-1003">Cell membrane</keyword>
<dbReference type="InterPro" id="IPR050189">
    <property type="entry name" value="MFS_Efflux_Transporters"/>
</dbReference>
<proteinExistence type="predicted"/>
<gene>
    <name evidence="8" type="ORF">EES38_00980</name>
</gene>